<dbReference type="InterPro" id="IPR048751">
    <property type="entry name" value="CCDC138_CC"/>
</dbReference>
<dbReference type="Pfam" id="PF21037">
    <property type="entry name" value="CCDC138_cc"/>
    <property type="match status" value="1"/>
</dbReference>
<dbReference type="InterPro" id="IPR048750">
    <property type="entry name" value="CCDC138_C"/>
</dbReference>
<evidence type="ECO:0000256" key="2">
    <source>
        <dbReference type="SAM" id="MobiDB-lite"/>
    </source>
</evidence>
<feature type="coiled-coil region" evidence="1">
    <location>
        <begin position="210"/>
        <end position="279"/>
    </location>
</feature>
<evidence type="ECO:0000259" key="4">
    <source>
        <dbReference type="Pfam" id="PF21037"/>
    </source>
</evidence>
<dbReference type="PANTHER" id="PTHR34523:SF1">
    <property type="entry name" value="COILED-COIL DOMAIN-CONTAINING PROTEIN 138"/>
    <property type="match status" value="1"/>
</dbReference>
<evidence type="ECO:0000313" key="5">
    <source>
        <dbReference type="EMBL" id="KAK3100312.1"/>
    </source>
</evidence>
<evidence type="ECO:0000313" key="6">
    <source>
        <dbReference type="Proteomes" id="UP001186944"/>
    </source>
</evidence>
<comment type="caution">
    <text evidence="5">The sequence shown here is derived from an EMBL/GenBank/DDBJ whole genome shotgun (WGS) entry which is preliminary data.</text>
</comment>
<dbReference type="Proteomes" id="UP001186944">
    <property type="component" value="Unassembled WGS sequence"/>
</dbReference>
<keyword evidence="6" id="KW-1185">Reference proteome</keyword>
<protein>
    <recommendedName>
        <fullName evidence="7">Coiled-coil domain-containing protein 138</fullName>
    </recommendedName>
</protein>
<feature type="domain" description="Coiled-coil-domain-containing protein 138 coiled-coil" evidence="4">
    <location>
        <begin position="229"/>
        <end position="287"/>
    </location>
</feature>
<keyword evidence="1" id="KW-0175">Coiled coil</keyword>
<dbReference type="PANTHER" id="PTHR34523">
    <property type="entry name" value="COILED-COIL DOMAIN-CONTAINING PROTEIN 138"/>
    <property type="match status" value="1"/>
</dbReference>
<name>A0AA89C5L9_PINIB</name>
<accession>A0AA89C5L9</accession>
<feature type="coiled-coil region" evidence="1">
    <location>
        <begin position="149"/>
        <end position="183"/>
    </location>
</feature>
<reference evidence="5" key="1">
    <citation type="submission" date="2019-08" db="EMBL/GenBank/DDBJ databases">
        <title>The improved chromosome-level genome for the pearl oyster Pinctada fucata martensii using PacBio sequencing and Hi-C.</title>
        <authorList>
            <person name="Zheng Z."/>
        </authorList>
    </citation>
    <scope>NUCLEOTIDE SEQUENCE</scope>
    <source>
        <strain evidence="5">ZZ-2019</strain>
        <tissue evidence="5">Adductor muscle</tissue>
    </source>
</reference>
<evidence type="ECO:0000256" key="1">
    <source>
        <dbReference type="SAM" id="Coils"/>
    </source>
</evidence>
<proteinExistence type="predicted"/>
<feature type="region of interest" description="Disordered" evidence="2">
    <location>
        <begin position="122"/>
        <end position="143"/>
    </location>
</feature>
<evidence type="ECO:0000259" key="3">
    <source>
        <dbReference type="Pfam" id="PF21035"/>
    </source>
</evidence>
<feature type="compositionally biased region" description="Basic residues" evidence="2">
    <location>
        <begin position="122"/>
        <end position="134"/>
    </location>
</feature>
<feature type="domain" description="Coiled-coil" evidence="3">
    <location>
        <begin position="334"/>
        <end position="633"/>
    </location>
</feature>
<evidence type="ECO:0008006" key="7">
    <source>
        <dbReference type="Google" id="ProtNLM"/>
    </source>
</evidence>
<sequence length="638" mass="73530">MVWCGIVWFGSVVWYGMNGMVWYGISMVWCGMEWYGTVQYGMVSYTIQYNMVWHDLECYGMVYDIVWMSKAKSRPRKIDYTDDDSDIDSAITPINAPEDHSNGKIIESDSLSDFYLHEINPKHHKHHRKKKRDSRRSDLEEDELQDISNENIREIYKELQIISEKLKSENRALHEREQKVKERERMVTISTENIQTIAQHEVKQKLVLIEEKHRAETARLESALREKTKENKRLKDSFETLKQANDALKKEFEMLKSQHDKLEKQAISVQARLTNLQRKQEFDQRQKDFDIAAISMGTAVPKQKGNKDSEDKIKSQKSQKSGVAGCSYDVIGVLLDWISDAHLRCAVSDQSTKTMERFLTQDYIQEKVLRILPSSVEMLREYPGHNIKLSLPLLQFIYWALVHVEQSSSQQRTSLSSTLRRLGEELYRSKTVRFSEGEKSSGSFGSFDSCPSSPVKLDKSKDGIYFRSSNLHVRLLSSLIILKTLSQVDLIAHVFDVLRNDLKADIAKELFLYYQSTPVVLQYLKPVNKAFMGSAMDTLLQMSTDSPFQQPFLESCSNEACFRTIAMVLRAPSQDNKLLEKLSIILQKLSKVKANRKFFEVYTIVGIIQEILRSCPSEQAFLALNLKSILFNLSAGSV</sequence>
<dbReference type="InterPro" id="IPR038798">
    <property type="entry name" value="CCDC138"/>
</dbReference>
<dbReference type="EMBL" id="VSWD01000006">
    <property type="protein sequence ID" value="KAK3100312.1"/>
    <property type="molecule type" value="Genomic_DNA"/>
</dbReference>
<organism evidence="5 6">
    <name type="scientific">Pinctada imbricata</name>
    <name type="common">Atlantic pearl-oyster</name>
    <name type="synonym">Pinctada martensii</name>
    <dbReference type="NCBI Taxonomy" id="66713"/>
    <lineage>
        <taxon>Eukaryota</taxon>
        <taxon>Metazoa</taxon>
        <taxon>Spiralia</taxon>
        <taxon>Lophotrochozoa</taxon>
        <taxon>Mollusca</taxon>
        <taxon>Bivalvia</taxon>
        <taxon>Autobranchia</taxon>
        <taxon>Pteriomorphia</taxon>
        <taxon>Pterioida</taxon>
        <taxon>Pterioidea</taxon>
        <taxon>Pteriidae</taxon>
        <taxon>Pinctada</taxon>
    </lineage>
</organism>
<dbReference type="Pfam" id="PF21035">
    <property type="entry name" value="CCDC138_C"/>
    <property type="match status" value="1"/>
</dbReference>
<dbReference type="AlphaFoldDB" id="A0AA89C5L9"/>
<gene>
    <name evidence="5" type="ORF">FSP39_018028</name>
</gene>